<dbReference type="Proteomes" id="UP000051870">
    <property type="component" value="Unassembled WGS sequence"/>
</dbReference>
<dbReference type="RefSeq" id="WP_058310738.1">
    <property type="nucleotide sequence ID" value="NZ_CANLZE010000001.1"/>
</dbReference>
<evidence type="ECO:0000313" key="7">
    <source>
        <dbReference type="EMBL" id="CUJ93538.1"/>
    </source>
</evidence>
<dbReference type="AlphaFoldDB" id="A0A0P1IPQ6"/>
<keyword evidence="5 6" id="KW-0472">Membrane</keyword>
<name>A0A0P1IPQ6_9RHOB</name>
<feature type="transmembrane region" description="Helical" evidence="6">
    <location>
        <begin position="179"/>
        <end position="196"/>
    </location>
</feature>
<accession>A0A0P1IPQ6</accession>
<evidence type="ECO:0000256" key="4">
    <source>
        <dbReference type="ARBA" id="ARBA00022989"/>
    </source>
</evidence>
<keyword evidence="2" id="KW-1003">Cell membrane</keyword>
<keyword evidence="4 6" id="KW-1133">Transmembrane helix</keyword>
<dbReference type="InterPro" id="IPR051461">
    <property type="entry name" value="UPF0750_membrane"/>
</dbReference>
<evidence type="ECO:0008006" key="9">
    <source>
        <dbReference type="Google" id="ProtNLM"/>
    </source>
</evidence>
<dbReference type="PANTHER" id="PTHR33545">
    <property type="entry name" value="UPF0750 MEMBRANE PROTEIN YITT-RELATED"/>
    <property type="match status" value="1"/>
</dbReference>
<evidence type="ECO:0000256" key="1">
    <source>
        <dbReference type="ARBA" id="ARBA00004651"/>
    </source>
</evidence>
<evidence type="ECO:0000256" key="6">
    <source>
        <dbReference type="SAM" id="Phobius"/>
    </source>
</evidence>
<comment type="subcellular location">
    <subcellularLocation>
        <location evidence="1">Cell membrane</location>
        <topology evidence="1">Multi-pass membrane protein</topology>
    </subcellularLocation>
</comment>
<keyword evidence="8" id="KW-1185">Reference proteome</keyword>
<dbReference type="GeneID" id="83880680"/>
<dbReference type="InterPro" id="IPR003740">
    <property type="entry name" value="YitT"/>
</dbReference>
<feature type="transmembrane region" description="Helical" evidence="6">
    <location>
        <begin position="21"/>
        <end position="42"/>
    </location>
</feature>
<dbReference type="Pfam" id="PF02588">
    <property type="entry name" value="YitT_membrane"/>
    <property type="match status" value="1"/>
</dbReference>
<organism evidence="7 8">
    <name type="scientific">Shimia thalassica</name>
    <dbReference type="NCBI Taxonomy" id="1715693"/>
    <lineage>
        <taxon>Bacteria</taxon>
        <taxon>Pseudomonadati</taxon>
        <taxon>Pseudomonadota</taxon>
        <taxon>Alphaproteobacteria</taxon>
        <taxon>Rhodobacterales</taxon>
        <taxon>Roseobacteraceae</taxon>
    </lineage>
</organism>
<sequence>MTFLLETPPADRHSLNEDVQGLIVGTLLVALSVQFLQASHLITGQIAGLSLLGAYWGGWSFGAVFFVLNLPFYGIAMWRMGLRFTLKTFAAVGTLTAWTFILPKAFTIGTIHPAAAAVLAGVTAGAGLLALFRHGATLGGVGIVAVWLQDTRGIKAGWVQLGFDACVFTLALMLFPLPVVGWSLLGAVVTNIVIVTNHRRDRYIAR</sequence>
<evidence type="ECO:0000256" key="3">
    <source>
        <dbReference type="ARBA" id="ARBA00022692"/>
    </source>
</evidence>
<proteinExistence type="predicted"/>
<evidence type="ECO:0000256" key="5">
    <source>
        <dbReference type="ARBA" id="ARBA00023136"/>
    </source>
</evidence>
<dbReference type="GO" id="GO:0005886">
    <property type="term" value="C:plasma membrane"/>
    <property type="evidence" value="ECO:0007669"/>
    <property type="project" value="UniProtKB-SubCell"/>
</dbReference>
<feature type="transmembrane region" description="Helical" evidence="6">
    <location>
        <begin position="54"/>
        <end position="72"/>
    </location>
</feature>
<dbReference type="STRING" id="1715693.PH7735_01629"/>
<reference evidence="8" key="1">
    <citation type="submission" date="2015-09" db="EMBL/GenBank/DDBJ databases">
        <authorList>
            <person name="Rodrigo-Torres Lidia"/>
            <person name="Arahal R.David."/>
        </authorList>
    </citation>
    <scope>NUCLEOTIDE SEQUENCE [LARGE SCALE GENOMIC DNA]</scope>
    <source>
        <strain evidence="8">CECT 7735</strain>
    </source>
</reference>
<keyword evidence="3 6" id="KW-0812">Transmembrane</keyword>
<evidence type="ECO:0000256" key="2">
    <source>
        <dbReference type="ARBA" id="ARBA00022475"/>
    </source>
</evidence>
<evidence type="ECO:0000313" key="8">
    <source>
        <dbReference type="Proteomes" id="UP000051870"/>
    </source>
</evidence>
<dbReference type="PANTHER" id="PTHR33545:SF5">
    <property type="entry name" value="UPF0750 MEMBRANE PROTEIN YITT"/>
    <property type="match status" value="1"/>
</dbReference>
<dbReference type="EMBL" id="CYTW01000001">
    <property type="protein sequence ID" value="CUJ93538.1"/>
    <property type="molecule type" value="Genomic_DNA"/>
</dbReference>
<gene>
    <name evidence="7" type="ORF">PH7735_01629</name>
</gene>
<protein>
    <recommendedName>
        <fullName evidence="9">BCR, YitT family</fullName>
    </recommendedName>
</protein>